<dbReference type="Pfam" id="PF02563">
    <property type="entry name" value="Poly_export"/>
    <property type="match status" value="1"/>
</dbReference>
<comment type="caution">
    <text evidence="4">The sequence shown here is derived from an EMBL/GenBank/DDBJ whole genome shotgun (WGS) entry which is preliminary data.</text>
</comment>
<name>A0A1V3A256_9GAMM</name>
<dbReference type="STRING" id="252474.B1A74_00115"/>
<dbReference type="InterPro" id="IPR017477">
    <property type="entry name" value="PEP-CTERM_polysacc_export"/>
</dbReference>
<dbReference type="RefSeq" id="WP_018945806.1">
    <property type="nucleotide sequence ID" value="NZ_MUZR01000002.1"/>
</dbReference>
<gene>
    <name evidence="4" type="ORF">B1A74_00115</name>
</gene>
<keyword evidence="5" id="KW-1185">Reference proteome</keyword>
<accession>A0A1V3A256</accession>
<evidence type="ECO:0000313" key="5">
    <source>
        <dbReference type="Proteomes" id="UP000189177"/>
    </source>
</evidence>
<dbReference type="AlphaFoldDB" id="A0A1V3A256"/>
<dbReference type="EMBL" id="MUZR01000002">
    <property type="protein sequence ID" value="OOC11416.1"/>
    <property type="molecule type" value="Genomic_DNA"/>
</dbReference>
<dbReference type="Gene3D" id="3.30.1950.10">
    <property type="entry name" value="wza like domain"/>
    <property type="match status" value="1"/>
</dbReference>
<dbReference type="PANTHER" id="PTHR33619">
    <property type="entry name" value="POLYSACCHARIDE EXPORT PROTEIN GFCE-RELATED"/>
    <property type="match status" value="1"/>
</dbReference>
<dbReference type="Proteomes" id="UP000189177">
    <property type="component" value="Unassembled WGS sequence"/>
</dbReference>
<dbReference type="InterPro" id="IPR003715">
    <property type="entry name" value="Poly_export_N"/>
</dbReference>
<dbReference type="NCBIfam" id="TIGR03027">
    <property type="entry name" value="pepcterm_export"/>
    <property type="match status" value="1"/>
</dbReference>
<dbReference type="GO" id="GO:0015159">
    <property type="term" value="F:polysaccharide transmembrane transporter activity"/>
    <property type="evidence" value="ECO:0007669"/>
    <property type="project" value="InterPro"/>
</dbReference>
<feature type="domain" description="Polysaccharide export protein N-terminal" evidence="3">
    <location>
        <begin position="41"/>
        <end position="114"/>
    </location>
</feature>
<feature type="chain" id="PRO_5010746023" evidence="2">
    <location>
        <begin position="28"/>
        <end position="208"/>
    </location>
</feature>
<dbReference type="PROSITE" id="PS51257">
    <property type="entry name" value="PROKAR_LIPOPROTEIN"/>
    <property type="match status" value="1"/>
</dbReference>
<feature type="signal peptide" evidence="2">
    <location>
        <begin position="1"/>
        <end position="27"/>
    </location>
</feature>
<protein>
    <submittedName>
        <fullName evidence="4">Sugar ABC transporter substrate-binding protein</fullName>
    </submittedName>
</protein>
<dbReference type="OrthoDB" id="9808421at2"/>
<evidence type="ECO:0000259" key="3">
    <source>
        <dbReference type="Pfam" id="PF02563"/>
    </source>
</evidence>
<reference evidence="4 5" key="1">
    <citation type="submission" date="2017-02" db="EMBL/GenBank/DDBJ databases">
        <title>Genomic diversity within the haloalkaliphilic genus Thioalkalivibrio.</title>
        <authorList>
            <person name="Ahn A.-C."/>
            <person name="Meier-Kolthoff J."/>
            <person name="Overmars L."/>
            <person name="Richter M."/>
            <person name="Woyke T."/>
            <person name="Sorokin D.Y."/>
            <person name="Muyzer G."/>
        </authorList>
    </citation>
    <scope>NUCLEOTIDE SEQUENCE [LARGE SCALE GENOMIC DNA]</scope>
    <source>
        <strain evidence="4 5">HL17</strain>
    </source>
</reference>
<sequence>MSISYFRNAGPALIILVPLLLAGCAMNDSPDAPSEVEQAVLDQYVIGPGDSLQVSVRGNPDLSTGVSVRPDGQITTPLVEDVQASGRTPTELAREMEEELSRLLRDPIVTVMVTGFAGPYDRQIRVIGQAAEPQALQYREDMSVMDVMIAVGGITDFAAGNRALIVRQEDGERQQYRVRLDDLVNGGDISANVDMVPGDTLIIPERRF</sequence>
<evidence type="ECO:0000256" key="1">
    <source>
        <dbReference type="ARBA" id="ARBA00022729"/>
    </source>
</evidence>
<dbReference type="PANTHER" id="PTHR33619:SF3">
    <property type="entry name" value="POLYSACCHARIDE EXPORT PROTEIN GFCE-RELATED"/>
    <property type="match status" value="1"/>
</dbReference>
<keyword evidence="1 2" id="KW-0732">Signal</keyword>
<dbReference type="Gene3D" id="3.10.560.10">
    <property type="entry name" value="Outer membrane lipoprotein wza domain like"/>
    <property type="match status" value="1"/>
</dbReference>
<evidence type="ECO:0000256" key="2">
    <source>
        <dbReference type="SAM" id="SignalP"/>
    </source>
</evidence>
<organism evidence="4 5">
    <name type="scientific">Thioalkalivibrio halophilus</name>
    <dbReference type="NCBI Taxonomy" id="252474"/>
    <lineage>
        <taxon>Bacteria</taxon>
        <taxon>Pseudomonadati</taxon>
        <taxon>Pseudomonadota</taxon>
        <taxon>Gammaproteobacteria</taxon>
        <taxon>Chromatiales</taxon>
        <taxon>Ectothiorhodospiraceae</taxon>
        <taxon>Thioalkalivibrio</taxon>
    </lineage>
</organism>
<proteinExistence type="predicted"/>
<evidence type="ECO:0000313" key="4">
    <source>
        <dbReference type="EMBL" id="OOC11416.1"/>
    </source>
</evidence>
<dbReference type="InterPro" id="IPR049712">
    <property type="entry name" value="Poly_export"/>
</dbReference>